<dbReference type="EMBL" id="CAJNOE010000055">
    <property type="protein sequence ID" value="CAF0825964.1"/>
    <property type="molecule type" value="Genomic_DNA"/>
</dbReference>
<dbReference type="SUPFAM" id="SSF81321">
    <property type="entry name" value="Family A G protein-coupled receptor-like"/>
    <property type="match status" value="1"/>
</dbReference>
<feature type="transmembrane region" description="Helical" evidence="8">
    <location>
        <begin position="43"/>
        <end position="65"/>
    </location>
</feature>
<dbReference type="GO" id="GO:0008188">
    <property type="term" value="F:neuropeptide receptor activity"/>
    <property type="evidence" value="ECO:0007669"/>
    <property type="project" value="TreeGrafter"/>
</dbReference>
<evidence type="ECO:0000256" key="5">
    <source>
        <dbReference type="ARBA" id="ARBA00023136"/>
    </source>
</evidence>
<proteinExistence type="predicted"/>
<reference evidence="10" key="1">
    <citation type="submission" date="2021-02" db="EMBL/GenBank/DDBJ databases">
        <authorList>
            <person name="Nowell W R."/>
        </authorList>
    </citation>
    <scope>NUCLEOTIDE SEQUENCE</scope>
</reference>
<feature type="transmembrane region" description="Helical" evidence="8">
    <location>
        <begin position="124"/>
        <end position="145"/>
    </location>
</feature>
<keyword evidence="3 8" id="KW-1133">Transmembrane helix</keyword>
<evidence type="ECO:0000313" key="11">
    <source>
        <dbReference type="EMBL" id="CAF3834552.1"/>
    </source>
</evidence>
<keyword evidence="2 8" id="KW-0812">Transmembrane</keyword>
<feature type="transmembrane region" description="Helical" evidence="8">
    <location>
        <begin position="273"/>
        <end position="295"/>
    </location>
</feature>
<dbReference type="Proteomes" id="UP000663868">
    <property type="component" value="Unassembled WGS sequence"/>
</dbReference>
<dbReference type="EMBL" id="CAJOBB010001276">
    <property type="protein sequence ID" value="CAF3834552.1"/>
    <property type="molecule type" value="Genomic_DNA"/>
</dbReference>
<evidence type="ECO:0000256" key="4">
    <source>
        <dbReference type="ARBA" id="ARBA00023040"/>
    </source>
</evidence>
<protein>
    <recommendedName>
        <fullName evidence="9">G-protein coupled receptors family 1 profile domain-containing protein</fullName>
    </recommendedName>
</protein>
<dbReference type="Gene3D" id="1.20.1070.10">
    <property type="entry name" value="Rhodopsin 7-helix transmembrane proteins"/>
    <property type="match status" value="1"/>
</dbReference>
<keyword evidence="4" id="KW-0297">G-protein coupled receptor</keyword>
<evidence type="ECO:0000313" key="10">
    <source>
        <dbReference type="EMBL" id="CAF0825964.1"/>
    </source>
</evidence>
<dbReference type="Proteomes" id="UP000663860">
    <property type="component" value="Unassembled WGS sequence"/>
</dbReference>
<evidence type="ECO:0000256" key="2">
    <source>
        <dbReference type="ARBA" id="ARBA00022692"/>
    </source>
</evidence>
<evidence type="ECO:0000313" key="12">
    <source>
        <dbReference type="Proteomes" id="UP000663860"/>
    </source>
</evidence>
<evidence type="ECO:0000259" key="9">
    <source>
        <dbReference type="PROSITE" id="PS50262"/>
    </source>
</evidence>
<evidence type="ECO:0000256" key="6">
    <source>
        <dbReference type="ARBA" id="ARBA00023170"/>
    </source>
</evidence>
<dbReference type="PANTHER" id="PTHR24238:SF57">
    <property type="entry name" value="G-PROTEIN COUPLED RECEPTOR 83"/>
    <property type="match status" value="1"/>
</dbReference>
<feature type="transmembrane region" description="Helical" evidence="8">
    <location>
        <begin position="229"/>
        <end position="253"/>
    </location>
</feature>
<dbReference type="AlphaFoldDB" id="A0A813UA43"/>
<organism evidence="10 12">
    <name type="scientific">Adineta steineri</name>
    <dbReference type="NCBI Taxonomy" id="433720"/>
    <lineage>
        <taxon>Eukaryota</taxon>
        <taxon>Metazoa</taxon>
        <taxon>Spiralia</taxon>
        <taxon>Gnathifera</taxon>
        <taxon>Rotifera</taxon>
        <taxon>Eurotatoria</taxon>
        <taxon>Bdelloidea</taxon>
        <taxon>Adinetida</taxon>
        <taxon>Adinetidae</taxon>
        <taxon>Adineta</taxon>
    </lineage>
</organism>
<dbReference type="PROSITE" id="PS50262">
    <property type="entry name" value="G_PROTEIN_RECEP_F1_2"/>
    <property type="match status" value="1"/>
</dbReference>
<keyword evidence="5 8" id="KW-0472">Membrane</keyword>
<comment type="caution">
    <text evidence="10">The sequence shown here is derived from an EMBL/GenBank/DDBJ whole genome shotgun (WGS) entry which is preliminary data.</text>
</comment>
<gene>
    <name evidence="10" type="ORF">IZO911_LOCUS8263</name>
    <name evidence="11" type="ORF">KXQ929_LOCUS19075</name>
</gene>
<dbReference type="GO" id="GO:0005886">
    <property type="term" value="C:plasma membrane"/>
    <property type="evidence" value="ECO:0007669"/>
    <property type="project" value="TreeGrafter"/>
</dbReference>
<name>A0A813UA43_9BILA</name>
<keyword evidence="7" id="KW-0807">Transducer</keyword>
<evidence type="ECO:0000256" key="1">
    <source>
        <dbReference type="ARBA" id="ARBA00004141"/>
    </source>
</evidence>
<comment type="subcellular location">
    <subcellularLocation>
        <location evidence="1">Membrane</location>
        <topology evidence="1">Multi-pass membrane protein</topology>
    </subcellularLocation>
</comment>
<keyword evidence="6" id="KW-0675">Receptor</keyword>
<accession>A0A813UA43</accession>
<feature type="transmembrane region" description="Helical" evidence="8">
    <location>
        <begin position="165"/>
        <end position="193"/>
    </location>
</feature>
<feature type="domain" description="G-protein coupled receptors family 1 profile" evidence="9">
    <location>
        <begin position="23"/>
        <end position="295"/>
    </location>
</feature>
<evidence type="ECO:0000256" key="8">
    <source>
        <dbReference type="SAM" id="Phobius"/>
    </source>
</evidence>
<evidence type="ECO:0000256" key="3">
    <source>
        <dbReference type="ARBA" id="ARBA00022989"/>
    </source>
</evidence>
<dbReference type="InterPro" id="IPR017452">
    <property type="entry name" value="GPCR_Rhodpsn_7TM"/>
</dbReference>
<feature type="transmembrane region" description="Helical" evidence="8">
    <location>
        <begin position="6"/>
        <end position="31"/>
    </location>
</feature>
<evidence type="ECO:0000256" key="7">
    <source>
        <dbReference type="ARBA" id="ARBA00023224"/>
    </source>
</evidence>
<feature type="transmembrane region" description="Helical" evidence="8">
    <location>
        <begin position="85"/>
        <end position="104"/>
    </location>
</feature>
<sequence>MSSLNTYLYQIASPILMILGTVGCIINIVVFRRKNLRKNPCSIYFIAYNTANFMYIYSSLLSSTLSIGYNIDYSIYSIVICRLRFYAILIFSVLSPFYLVLASVDRVFITSPNARTRQRSTCRLAYICIGIGTLFWTLSYSHALILTDIVQLGPNFIMCTPPPGAYYIFTTYFEIIKEITVISLMLIFGIIYIKNIQNLGRIQATVDISAVRTIPKHNSNSFSRKDRQWILMLFMEITIYGLCSSPFAMYLIYAQITQNQIKTYERLELENMISFIFIFTAAIPFCTACYTNLIVSKTFRTEVKKIFNTR</sequence>
<dbReference type="PANTHER" id="PTHR24238">
    <property type="entry name" value="G-PROTEIN COUPLED RECEPTOR"/>
    <property type="match status" value="1"/>
</dbReference>